<protein>
    <submittedName>
        <fullName evidence="1">Uncharacterized protein</fullName>
    </submittedName>
</protein>
<name>A0ABQ0B7J4_9FIRM</name>
<dbReference type="EMBL" id="BAABYW010000001">
    <property type="protein sequence ID" value="GAA6407429.1"/>
    <property type="molecule type" value="Genomic_DNA"/>
</dbReference>
<comment type="caution">
    <text evidence="1">The sequence shown here is derived from an EMBL/GenBank/DDBJ whole genome shotgun (WGS) entry which is preliminary data.</text>
</comment>
<keyword evidence="2" id="KW-1185">Reference proteome</keyword>
<proteinExistence type="predicted"/>
<gene>
    <name evidence="1" type="ORF">K040078D81_15460</name>
</gene>
<reference evidence="1 2" key="1">
    <citation type="submission" date="2024-04" db="EMBL/GenBank/DDBJ databases">
        <title>Defined microbial consortia suppress multidrug-resistant proinflammatory Enterobacteriaceae via ecological control.</title>
        <authorList>
            <person name="Furuichi M."/>
            <person name="Kawaguchi T."/>
            <person name="Pust M."/>
            <person name="Yasuma K."/>
            <person name="Plichta D."/>
            <person name="Hasegawa N."/>
            <person name="Ohya T."/>
            <person name="Bhattarai S."/>
            <person name="Sasajima S."/>
            <person name="Aoto Y."/>
            <person name="Tuganbaev T."/>
            <person name="Yaginuma M."/>
            <person name="Ueda M."/>
            <person name="Okahashi N."/>
            <person name="Amafuji K."/>
            <person name="Kiridooshi Y."/>
            <person name="Sugita K."/>
            <person name="Strazar M."/>
            <person name="Skelly A."/>
            <person name="Suda W."/>
            <person name="Hattori M."/>
            <person name="Nakamoto N."/>
            <person name="Caballero S."/>
            <person name="Norman J."/>
            <person name="Olle B."/>
            <person name="Tanoue T."/>
            <person name="Arita M."/>
            <person name="Bucci V."/>
            <person name="Atarashi K."/>
            <person name="Xavier R."/>
            <person name="Honda K."/>
        </authorList>
    </citation>
    <scope>NUCLEOTIDE SEQUENCE [LARGE SCALE GENOMIC DNA]</scope>
    <source>
        <strain evidence="2">k04-0078-D8-1</strain>
    </source>
</reference>
<organism evidence="1 2">
    <name type="scientific">Blautia hominis</name>
    <dbReference type="NCBI Taxonomy" id="2025493"/>
    <lineage>
        <taxon>Bacteria</taxon>
        <taxon>Bacillati</taxon>
        <taxon>Bacillota</taxon>
        <taxon>Clostridia</taxon>
        <taxon>Lachnospirales</taxon>
        <taxon>Lachnospiraceae</taxon>
        <taxon>Blautia</taxon>
    </lineage>
</organism>
<evidence type="ECO:0000313" key="2">
    <source>
        <dbReference type="Proteomes" id="UP001600943"/>
    </source>
</evidence>
<dbReference type="Proteomes" id="UP001600943">
    <property type="component" value="Unassembled WGS sequence"/>
</dbReference>
<sequence length="69" mass="7684">MVVTVHRPLYREAFSCRKHENPEAASAIWGRMLHICASRSVLLDTECTVTHGAASHRVGSSKYCDHTDS</sequence>
<evidence type="ECO:0000313" key="1">
    <source>
        <dbReference type="EMBL" id="GAA6407429.1"/>
    </source>
</evidence>
<accession>A0ABQ0B7J4</accession>